<dbReference type="CDD" id="cd06433">
    <property type="entry name" value="GT_2_WfgS_like"/>
    <property type="match status" value="1"/>
</dbReference>
<gene>
    <name evidence="2" type="ORF">VB738_16260</name>
</gene>
<accession>A0ABU5RYG6</accession>
<reference evidence="2 3" key="1">
    <citation type="submission" date="2023-12" db="EMBL/GenBank/DDBJ databases">
        <title>Baltic Sea Cyanobacteria.</title>
        <authorList>
            <person name="Delbaje E."/>
            <person name="Fewer D.P."/>
            <person name="Shishido T.K."/>
        </authorList>
    </citation>
    <scope>NUCLEOTIDE SEQUENCE [LARGE SCALE GENOMIC DNA]</scope>
    <source>
        <strain evidence="2 3">UHCC 0139</strain>
    </source>
</reference>
<dbReference type="Gene3D" id="3.90.550.10">
    <property type="entry name" value="Spore Coat Polysaccharide Biosynthesis Protein SpsA, Chain A"/>
    <property type="match status" value="1"/>
</dbReference>
<dbReference type="Pfam" id="PF00535">
    <property type="entry name" value="Glycos_transf_2"/>
    <property type="match status" value="1"/>
</dbReference>
<dbReference type="InterPro" id="IPR050834">
    <property type="entry name" value="Glycosyltransf_2"/>
</dbReference>
<proteinExistence type="predicted"/>
<dbReference type="PANTHER" id="PTHR43685:SF2">
    <property type="entry name" value="GLYCOSYLTRANSFERASE 2-LIKE DOMAIN-CONTAINING PROTEIN"/>
    <property type="match status" value="1"/>
</dbReference>
<dbReference type="InterPro" id="IPR001173">
    <property type="entry name" value="Glyco_trans_2-like"/>
</dbReference>
<dbReference type="EC" id="2.4.-.-" evidence="2"/>
<organism evidence="2 3">
    <name type="scientific">Cyanobium gracile UHCC 0139</name>
    <dbReference type="NCBI Taxonomy" id="3110308"/>
    <lineage>
        <taxon>Bacteria</taxon>
        <taxon>Bacillati</taxon>
        <taxon>Cyanobacteriota</taxon>
        <taxon>Cyanophyceae</taxon>
        <taxon>Synechococcales</taxon>
        <taxon>Prochlorococcaceae</taxon>
        <taxon>Cyanobium</taxon>
    </lineage>
</organism>
<dbReference type="PANTHER" id="PTHR43685">
    <property type="entry name" value="GLYCOSYLTRANSFERASE"/>
    <property type="match status" value="1"/>
</dbReference>
<protein>
    <submittedName>
        <fullName evidence="2">Glycosyltransferase family 2 protein</fullName>
        <ecNumber evidence="2">2.4.-.-</ecNumber>
    </submittedName>
</protein>
<dbReference type="InterPro" id="IPR029044">
    <property type="entry name" value="Nucleotide-diphossugar_trans"/>
</dbReference>
<dbReference type="Proteomes" id="UP001304461">
    <property type="component" value="Unassembled WGS sequence"/>
</dbReference>
<dbReference type="RefSeq" id="WP_323306746.1">
    <property type="nucleotide sequence ID" value="NZ_JAYGHX010000018.1"/>
</dbReference>
<dbReference type="EMBL" id="JAYGHX010000018">
    <property type="protein sequence ID" value="MEA5392816.1"/>
    <property type="molecule type" value="Genomic_DNA"/>
</dbReference>
<name>A0ABU5RYG6_9CYAN</name>
<keyword evidence="2" id="KW-0328">Glycosyltransferase</keyword>
<dbReference type="GO" id="GO:0016757">
    <property type="term" value="F:glycosyltransferase activity"/>
    <property type="evidence" value="ECO:0007669"/>
    <property type="project" value="UniProtKB-KW"/>
</dbReference>
<comment type="caution">
    <text evidence="2">The sequence shown here is derived from an EMBL/GenBank/DDBJ whole genome shotgun (WGS) entry which is preliminary data.</text>
</comment>
<sequence length="293" mass="34216">MITPSYQQGRFIGRTIESVLIQRSRDVELDYVVCDGGSRDETVEILRSYGDDLMWVSEPDDGQADAVNKGLAMTSGDIIAWVNSDDVYYPGAFAMVQAIFVAHPEIHALYGHADHIDQADQVLEAYPVEAWNYARLKQSCYLCQPAVFFRRSLVKQWGGLDATLQYCMDYELWLRYGQHVPFYFLPQRLAGSRLYAENKTLGQRISVHTEINDMLRHRLGKVPDPWIFRYSHVKLEDTLHLDRRQPEDNRRFFTALVKESWLAFWHWNRGISLTGLWQLIRWVIRGTPKRWGR</sequence>
<evidence type="ECO:0000259" key="1">
    <source>
        <dbReference type="Pfam" id="PF00535"/>
    </source>
</evidence>
<feature type="domain" description="Glycosyltransferase 2-like" evidence="1">
    <location>
        <begin position="2"/>
        <end position="120"/>
    </location>
</feature>
<keyword evidence="3" id="KW-1185">Reference proteome</keyword>
<keyword evidence="2" id="KW-0808">Transferase</keyword>
<evidence type="ECO:0000313" key="3">
    <source>
        <dbReference type="Proteomes" id="UP001304461"/>
    </source>
</evidence>
<evidence type="ECO:0000313" key="2">
    <source>
        <dbReference type="EMBL" id="MEA5392816.1"/>
    </source>
</evidence>
<dbReference type="SUPFAM" id="SSF53448">
    <property type="entry name" value="Nucleotide-diphospho-sugar transferases"/>
    <property type="match status" value="1"/>
</dbReference>